<gene>
    <name evidence="2" type="ORF">HNR30_004527</name>
</gene>
<feature type="transmembrane region" description="Helical" evidence="1">
    <location>
        <begin position="9"/>
        <end position="27"/>
    </location>
</feature>
<accession>A0A7W0CL45</accession>
<organism evidence="2 3">
    <name type="scientific">Nonomuraea soli</name>
    <dbReference type="NCBI Taxonomy" id="1032476"/>
    <lineage>
        <taxon>Bacteria</taxon>
        <taxon>Bacillati</taxon>
        <taxon>Actinomycetota</taxon>
        <taxon>Actinomycetes</taxon>
        <taxon>Streptosporangiales</taxon>
        <taxon>Streptosporangiaceae</taxon>
        <taxon>Nonomuraea</taxon>
    </lineage>
</organism>
<keyword evidence="1" id="KW-0472">Membrane</keyword>
<dbReference type="Proteomes" id="UP000530928">
    <property type="component" value="Unassembled WGS sequence"/>
</dbReference>
<evidence type="ECO:0008006" key="4">
    <source>
        <dbReference type="Google" id="ProtNLM"/>
    </source>
</evidence>
<keyword evidence="3" id="KW-1185">Reference proteome</keyword>
<dbReference type="AlphaFoldDB" id="A0A7W0CL45"/>
<proteinExistence type="predicted"/>
<keyword evidence="1" id="KW-1133">Transmembrane helix</keyword>
<evidence type="ECO:0000313" key="3">
    <source>
        <dbReference type="Proteomes" id="UP000530928"/>
    </source>
</evidence>
<reference evidence="2 3" key="1">
    <citation type="submission" date="2020-07" db="EMBL/GenBank/DDBJ databases">
        <title>Genomic Encyclopedia of Type Strains, Phase IV (KMG-IV): sequencing the most valuable type-strain genomes for metagenomic binning, comparative biology and taxonomic classification.</title>
        <authorList>
            <person name="Goeker M."/>
        </authorList>
    </citation>
    <scope>NUCLEOTIDE SEQUENCE [LARGE SCALE GENOMIC DNA]</scope>
    <source>
        <strain evidence="2 3">DSM 45533</strain>
    </source>
</reference>
<dbReference type="RefSeq" id="WP_181611902.1">
    <property type="nucleotide sequence ID" value="NZ_BAABAM010000003.1"/>
</dbReference>
<dbReference type="EMBL" id="JACDUR010000004">
    <property type="protein sequence ID" value="MBA2893173.1"/>
    <property type="molecule type" value="Genomic_DNA"/>
</dbReference>
<comment type="caution">
    <text evidence="2">The sequence shown here is derived from an EMBL/GenBank/DDBJ whole genome shotgun (WGS) entry which is preliminary data.</text>
</comment>
<evidence type="ECO:0000256" key="1">
    <source>
        <dbReference type="SAM" id="Phobius"/>
    </source>
</evidence>
<feature type="transmembrane region" description="Helical" evidence="1">
    <location>
        <begin position="52"/>
        <end position="74"/>
    </location>
</feature>
<sequence>MRQYSGNRIGLTVVGFVLLLSGGFVWLRGTHLAPKTKVVPPRLADSVADQPWMLWLVALLLVFLTLVCLRWLLLSLGWGRVGQRTETGAAMLTVGLKDLDGVSATSVRVVGDGERLRVGITCRASADLGAVVGKLDRELVGKIRREVCDNELGTLVRVHVRK</sequence>
<protein>
    <recommendedName>
        <fullName evidence="4">Alkaline shock response membrane anchor protein AmaP</fullName>
    </recommendedName>
</protein>
<evidence type="ECO:0000313" key="2">
    <source>
        <dbReference type="EMBL" id="MBA2893173.1"/>
    </source>
</evidence>
<name>A0A7W0CL45_9ACTN</name>
<keyword evidence="1" id="KW-0812">Transmembrane</keyword>